<dbReference type="SUPFAM" id="SSF55681">
    <property type="entry name" value="Class II aaRS and biotin synthetases"/>
    <property type="match status" value="1"/>
</dbReference>
<dbReference type="NCBIfam" id="TIGR00121">
    <property type="entry name" value="birA_ligase"/>
    <property type="match status" value="1"/>
</dbReference>
<sequence>MQNKTISGLFVGQNIVSLKRVDSTNDYLKKQVANSKPVPEGTVILAEEQFAGRGQFDNKWLSQPGQNLTFSILLSPSFLPISQQFSLNIAISLAINDVLCSFIGSGCEIKWPNDIIFDDRKLGGVLIENIIRGTNWKYSIVGIGLNLNQTSFPASIKNITSMALIAEKEWTLNDVLAHLLTAIDRRYSQLKNGGLVLQRQEYRAKLYRLNTLAVFEREGVRFDAEIIGVTETGLLELKTADGVRCFGLKELKYI</sequence>
<organism evidence="3 4">
    <name type="scientific">Arcticibacter pallidicorallinus</name>
    <dbReference type="NCBI Taxonomy" id="1259464"/>
    <lineage>
        <taxon>Bacteria</taxon>
        <taxon>Pseudomonadati</taxon>
        <taxon>Bacteroidota</taxon>
        <taxon>Sphingobacteriia</taxon>
        <taxon>Sphingobacteriales</taxon>
        <taxon>Sphingobacteriaceae</taxon>
        <taxon>Arcticibacter</taxon>
    </lineage>
</organism>
<comment type="caution">
    <text evidence="3">The sequence shown here is derived from an EMBL/GenBank/DDBJ whole genome shotgun (WGS) entry which is preliminary data.</text>
</comment>
<dbReference type="AlphaFoldDB" id="A0A2T0U725"/>
<proteinExistence type="predicted"/>
<dbReference type="EMBL" id="PVTH01000003">
    <property type="protein sequence ID" value="PRY53726.1"/>
    <property type="molecule type" value="Genomic_DNA"/>
</dbReference>
<protein>
    <submittedName>
        <fullName evidence="3">BirA family biotin operon repressor/biotin-[acetyl-CoA-carboxylase] ligase</fullName>
    </submittedName>
</protein>
<name>A0A2T0U725_9SPHI</name>
<dbReference type="CDD" id="cd16442">
    <property type="entry name" value="BPL"/>
    <property type="match status" value="1"/>
</dbReference>
<dbReference type="Pfam" id="PF03099">
    <property type="entry name" value="BPL_LplA_LipB"/>
    <property type="match status" value="1"/>
</dbReference>
<evidence type="ECO:0000256" key="1">
    <source>
        <dbReference type="ARBA" id="ARBA00022598"/>
    </source>
</evidence>
<dbReference type="PANTHER" id="PTHR12835">
    <property type="entry name" value="BIOTIN PROTEIN LIGASE"/>
    <property type="match status" value="1"/>
</dbReference>
<gene>
    <name evidence="3" type="ORF">B0I27_103196</name>
</gene>
<evidence type="ECO:0000313" key="4">
    <source>
        <dbReference type="Proteomes" id="UP000238034"/>
    </source>
</evidence>
<dbReference type="Proteomes" id="UP000238034">
    <property type="component" value="Unassembled WGS sequence"/>
</dbReference>
<evidence type="ECO:0000259" key="2">
    <source>
        <dbReference type="PROSITE" id="PS51733"/>
    </source>
</evidence>
<dbReference type="Gene3D" id="3.30.930.10">
    <property type="entry name" value="Bira Bifunctional Protein, Domain 2"/>
    <property type="match status" value="1"/>
</dbReference>
<dbReference type="InterPro" id="IPR004143">
    <property type="entry name" value="BPL_LPL_catalytic"/>
</dbReference>
<dbReference type="PANTHER" id="PTHR12835:SF5">
    <property type="entry name" value="BIOTIN--PROTEIN LIGASE"/>
    <property type="match status" value="1"/>
</dbReference>
<dbReference type="GO" id="GO:0004077">
    <property type="term" value="F:biotin--[biotin carboxyl-carrier protein] ligase activity"/>
    <property type="evidence" value="ECO:0007669"/>
    <property type="project" value="InterPro"/>
</dbReference>
<reference evidence="3 4" key="1">
    <citation type="submission" date="2018-03" db="EMBL/GenBank/DDBJ databases">
        <title>Genomic Encyclopedia of Type Strains, Phase III (KMG-III): the genomes of soil and plant-associated and newly described type strains.</title>
        <authorList>
            <person name="Whitman W."/>
        </authorList>
    </citation>
    <scope>NUCLEOTIDE SEQUENCE [LARGE SCALE GENOMIC DNA]</scope>
    <source>
        <strain evidence="3 4">CGMCC 1.9313</strain>
    </source>
</reference>
<dbReference type="PROSITE" id="PS51733">
    <property type="entry name" value="BPL_LPL_CATALYTIC"/>
    <property type="match status" value="1"/>
</dbReference>
<dbReference type="RefSeq" id="WP_106292320.1">
    <property type="nucleotide sequence ID" value="NZ_PVTH01000003.1"/>
</dbReference>
<keyword evidence="4" id="KW-1185">Reference proteome</keyword>
<dbReference type="GO" id="GO:0005737">
    <property type="term" value="C:cytoplasm"/>
    <property type="evidence" value="ECO:0007669"/>
    <property type="project" value="TreeGrafter"/>
</dbReference>
<dbReference type="InterPro" id="IPR004408">
    <property type="entry name" value="Biotin_CoA_COase_ligase"/>
</dbReference>
<evidence type="ECO:0000313" key="3">
    <source>
        <dbReference type="EMBL" id="PRY53726.1"/>
    </source>
</evidence>
<accession>A0A2T0U725</accession>
<dbReference type="InterPro" id="IPR045864">
    <property type="entry name" value="aa-tRNA-synth_II/BPL/LPL"/>
</dbReference>
<feature type="domain" description="BPL/LPL catalytic" evidence="2">
    <location>
        <begin position="1"/>
        <end position="191"/>
    </location>
</feature>
<dbReference type="OrthoDB" id="9807064at2"/>
<keyword evidence="1 3" id="KW-0436">Ligase</keyword>